<evidence type="ECO:0000313" key="3">
    <source>
        <dbReference type="EMBL" id="CAE7840841.1"/>
    </source>
</evidence>
<protein>
    <submittedName>
        <fullName evidence="3">RE2 protein</fullName>
    </submittedName>
</protein>
<feature type="compositionally biased region" description="Polar residues" evidence="1">
    <location>
        <begin position="1647"/>
        <end position="1674"/>
    </location>
</feature>
<proteinExistence type="predicted"/>
<feature type="compositionally biased region" description="Basic and acidic residues" evidence="1">
    <location>
        <begin position="503"/>
        <end position="518"/>
    </location>
</feature>
<organism evidence="3 4">
    <name type="scientific">Symbiodinium necroappetens</name>
    <dbReference type="NCBI Taxonomy" id="1628268"/>
    <lineage>
        <taxon>Eukaryota</taxon>
        <taxon>Sar</taxon>
        <taxon>Alveolata</taxon>
        <taxon>Dinophyceae</taxon>
        <taxon>Suessiales</taxon>
        <taxon>Symbiodiniaceae</taxon>
        <taxon>Symbiodinium</taxon>
    </lineage>
</organism>
<gene>
    <name evidence="3" type="primary">RE2</name>
    <name evidence="3" type="ORF">SNEC2469_LOCUS25481</name>
</gene>
<feature type="region of interest" description="Disordered" evidence="1">
    <location>
        <begin position="434"/>
        <end position="472"/>
    </location>
</feature>
<comment type="caution">
    <text evidence="3">The sequence shown here is derived from an EMBL/GenBank/DDBJ whole genome shotgun (WGS) entry which is preliminary data.</text>
</comment>
<feature type="compositionally biased region" description="Low complexity" evidence="1">
    <location>
        <begin position="111"/>
        <end position="123"/>
    </location>
</feature>
<feature type="region of interest" description="Disordered" evidence="1">
    <location>
        <begin position="852"/>
        <end position="886"/>
    </location>
</feature>
<dbReference type="SUPFAM" id="SSF53098">
    <property type="entry name" value="Ribonuclease H-like"/>
    <property type="match status" value="1"/>
</dbReference>
<feature type="region of interest" description="Disordered" evidence="1">
    <location>
        <begin position="535"/>
        <end position="572"/>
    </location>
</feature>
<reference evidence="3" key="1">
    <citation type="submission" date="2021-02" db="EMBL/GenBank/DDBJ databases">
        <authorList>
            <person name="Dougan E. K."/>
            <person name="Rhodes N."/>
            <person name="Thang M."/>
            <person name="Chan C."/>
        </authorList>
    </citation>
    <scope>NUCLEOTIDE SEQUENCE</scope>
</reference>
<feature type="region of interest" description="Disordered" evidence="1">
    <location>
        <begin position="105"/>
        <end position="170"/>
    </location>
</feature>
<feature type="region of interest" description="Disordered" evidence="1">
    <location>
        <begin position="495"/>
        <end position="523"/>
    </location>
</feature>
<dbReference type="Gene3D" id="3.30.420.10">
    <property type="entry name" value="Ribonuclease H-like superfamily/Ribonuclease H"/>
    <property type="match status" value="1"/>
</dbReference>
<dbReference type="InterPro" id="IPR036397">
    <property type="entry name" value="RNaseH_sf"/>
</dbReference>
<feature type="compositionally biased region" description="Acidic residues" evidence="1">
    <location>
        <begin position="453"/>
        <end position="472"/>
    </location>
</feature>
<feature type="compositionally biased region" description="Acidic residues" evidence="1">
    <location>
        <begin position="434"/>
        <end position="445"/>
    </location>
</feature>
<keyword evidence="4" id="KW-1185">Reference proteome</keyword>
<evidence type="ECO:0000313" key="4">
    <source>
        <dbReference type="Proteomes" id="UP000601435"/>
    </source>
</evidence>
<dbReference type="EMBL" id="CAJNJA010050309">
    <property type="protein sequence ID" value="CAE7840841.1"/>
    <property type="molecule type" value="Genomic_DNA"/>
</dbReference>
<dbReference type="InterPro" id="IPR001584">
    <property type="entry name" value="Integrase_cat-core"/>
</dbReference>
<name>A0A812ZWC0_9DINO</name>
<dbReference type="OrthoDB" id="427605at2759"/>
<feature type="compositionally biased region" description="Low complexity" evidence="1">
    <location>
        <begin position="875"/>
        <end position="885"/>
    </location>
</feature>
<sequence length="2278" mass="251758">MPRVPDVFKMNSDDETGKEAFPVDAGDVAPDGARDAAHEASVPVEHFVEEQAPDFQGPTTSEWRCLRCDGDRWERNVYGVWLCCGCDGTEFYSCNRPHRHETDEGVWMFMPRRPTTQGRTGPRADGPGQQLPSKALSRRERRRQRVAMQPGGGPPEPDYDGNSELPESEAPTFDPIVATEEDDFLPGEPTFFRTYLTTATLDFASHDNGADRGQPFKAVAAQLRGRAGWDQNVGRDGAEATWRYDAQDPRAYSKFAKKAALMLYTSLTGEAETELEHAPIESINSDKGIEFILETLRAPMEQKLVFQKRKFLSEYENIQRQQGEGLRSFSNRYRRAERNLRAVGVEVGQMYDNDSRGNHLLERARLSPQDQRLILVGSRRSFVLRLRCAAGTDSRFPAKAMAKESPALLRRLLPRLRTGTAPKATLAGVEEAALEEIPEEESQDERDDHQADDAADAPDNDDFLDNEPDESADPITEALDVLTVTAKKLSSLKLGRKFSGGPRDGKGQRDGRDGKGAGKDVAAQKRVTHCAACGERGHWKGDPECPMTTSSQRPSSSSSSATPGGTGGNKDRRSHQAFFVKDFGALEVTDQPANKHYGKMFQVNVVFGVQARSMHEPSFRGMMILDTACQRTCCGTRWLAEQAALLDEQALQWHSAPLQDVFQFGSGPPLKAKQRAYLPVGIGGVDLLIGAGALEVEIPLLASNRLLDALGMVLDLPNNLVTFTALHVTVPLLRYVAALLDFKKNFFVTLTTAVRLGMLPDSVYEAVPPILDNQFANPPSSRKRPEYTRYGNAYGKFARCKRLRLQAFKFAASLAVFLQYCTSGLGVFGGNPQTFDPGLLERGIAQDLLGTTEARFPTEPAEQQQRDGRGPMAPSPGRHGPGLRLGTRRRLKGDWARSARILESEVDMYQGQPSTAARPPHTVDLLVIHDFGFDLCGDAAELKLSSTLLPAVLTNDLPRGPASRRQALRALRRLRPHVLCVSLLDHHLYDFEDGFLFEMMQEQMDAGRASLVIGPSGQGLQGVASSFEMNCTTFGHGRAATTLATTIPGASSWFGKDDHGYTPDFVHHRDAFLYMIRDYVCGKDPARFGIFQAFVTYQSPVSRLEEWDDIAEMLSRSFGNPGTRPYYIDPSSEAVQTPSQRRLPQDIPYTRRCGILVYGHLIADELQVPVEVRRSIARAHINLGHPTAQELIRMATASGSPRPQAPRPATATTNAFQFGDRVEVDIFYLRDLQGRSCMILGAVDVATRVHQAGFLRSREPQDAYDVLDNIWLKPFGLMTQIALDPDTTFQGAFQERLRSRGVMVDYCAAEAHWQIGHVERQNAFLRTVMEKLVDTFAATSVTDIKLLLAPALHAVNSMTLSRGRSALPRLPGGLLSDFNVLTATPTDDPAATAEIIRLETLKTLYDLNVRQSMRRAILRKTRDTKVPQLQPGQACSFWRWRKKGLKKRGGWITARFLSWDPASPGKMAWVRSGTTTALVAVEQLRAATGFEAWLPTEPDVAALKDASQTLDQALWTDETGPAPDQRQQADDAEMPDLDALAGKDMEMAAALTSASSLPAAAASSSTPPPVETSQVTLDVDQTVQNLVYRPTVQNTFVRNVARLGDAQEPLTSATGETRGGHTNQRSYQKNFLNHLSLRQSLNHYNQPSWSQEAASADSTSSARPPTTPVTSEPSAQEGGYGPKEERCYKACLNSKHRLDDVQNLDKQAADSDTSDSDWSDVAPSTKERGMSRAEAKALDREIPWRQILDMDPADIKAYVAATEKEAKSWLEWGSVKPLSHTEAQSVLRDKVLAKRVLRTRSCFRDKNKGLGQLAAKCRVVALGHRDPDIYRLNRECATPNRTSEHVLFIILTSGSNSEFADSIKKWFGWAGDASTAFLQGRSDCFDFVLEGPLYLVCTNVYGLSNAPRLWSLTVIKRLTDLNYRQHSFDKMVFPKFCPQGHLLSTIIVYVDDFLGAYRSDYNLDEVKEAFKWGSLQDFEVGKAVTFKGKQITLKQKANGRHYLHVCQKEFIGGMTSGKVPRGADLSSTLTAEQRAEFRSVTGCLQWVSGQSRPELSAVNSLSNHGGATTLADLKALYEAVNFASATKDNGFIIPDVPVNTSSVLLSLSDASWANAENCRSQCGVLVLLCAPHVLEKPAEAMLLDWRSSRSQRVCRSTLAAEASAADEGCDRGVYINLFLSEILCNVAAHKVKPRLSQLAVTDAKSLYDCVVSDSPNLSDKRSLVNIRAIQEVVPGSSFHWVPTQLMFADGLTKHSKELQQTMHDWLQQPKVTLKQQDS</sequence>
<evidence type="ECO:0000259" key="2">
    <source>
        <dbReference type="PROSITE" id="PS50994"/>
    </source>
</evidence>
<dbReference type="InterPro" id="IPR012337">
    <property type="entry name" value="RNaseH-like_sf"/>
</dbReference>
<feature type="region of interest" description="Disordered" evidence="1">
    <location>
        <begin position="1647"/>
        <end position="1682"/>
    </location>
</feature>
<feature type="region of interest" description="Disordered" evidence="1">
    <location>
        <begin position="1705"/>
        <end position="1731"/>
    </location>
</feature>
<evidence type="ECO:0000256" key="1">
    <source>
        <dbReference type="SAM" id="MobiDB-lite"/>
    </source>
</evidence>
<dbReference type="Proteomes" id="UP000601435">
    <property type="component" value="Unassembled WGS sequence"/>
</dbReference>
<accession>A0A812ZWC0</accession>
<dbReference type="GO" id="GO:0015074">
    <property type="term" value="P:DNA integration"/>
    <property type="evidence" value="ECO:0007669"/>
    <property type="project" value="InterPro"/>
</dbReference>
<feature type="domain" description="Integrase catalytic" evidence="2">
    <location>
        <begin position="1204"/>
        <end position="1379"/>
    </location>
</feature>
<dbReference type="GO" id="GO:0003676">
    <property type="term" value="F:nucleic acid binding"/>
    <property type="evidence" value="ECO:0007669"/>
    <property type="project" value="InterPro"/>
</dbReference>
<dbReference type="PROSITE" id="PS50994">
    <property type="entry name" value="INTEGRASE"/>
    <property type="match status" value="1"/>
</dbReference>
<feature type="region of interest" description="Disordered" evidence="1">
    <location>
        <begin position="1"/>
        <end position="25"/>
    </location>
</feature>
<feature type="compositionally biased region" description="Low complexity" evidence="1">
    <location>
        <begin position="548"/>
        <end position="563"/>
    </location>
</feature>